<reference evidence="19" key="1">
    <citation type="submission" date="2025-08" db="UniProtKB">
        <authorList>
            <consortium name="RefSeq"/>
        </authorList>
    </citation>
    <scope>IDENTIFICATION</scope>
</reference>
<evidence type="ECO:0000256" key="3">
    <source>
        <dbReference type="ARBA" id="ARBA00022454"/>
    </source>
</evidence>
<keyword evidence="11" id="KW-0137">Centromere</keyword>
<dbReference type="PANTHER" id="PTHR46223">
    <property type="entry name" value="HISTONE-LYSINE N-METHYLTRANSFERASE SUV39H"/>
    <property type="match status" value="1"/>
</dbReference>
<dbReference type="PROSITE" id="PS50013">
    <property type="entry name" value="CHROMO_2"/>
    <property type="match status" value="1"/>
</dbReference>
<dbReference type="InterPro" id="IPR007728">
    <property type="entry name" value="Pre-SET_dom"/>
</dbReference>
<evidence type="ECO:0000256" key="8">
    <source>
        <dbReference type="ARBA" id="ARBA00022833"/>
    </source>
</evidence>
<keyword evidence="5 12" id="KW-0808">Transferase</keyword>
<evidence type="ECO:0000256" key="13">
    <source>
        <dbReference type="SAM" id="MobiDB-lite"/>
    </source>
</evidence>
<evidence type="ECO:0000256" key="7">
    <source>
        <dbReference type="ARBA" id="ARBA00022723"/>
    </source>
</evidence>
<keyword evidence="9 12" id="KW-0156">Chromatin regulator</keyword>
<evidence type="ECO:0000256" key="5">
    <source>
        <dbReference type="ARBA" id="ARBA00022679"/>
    </source>
</evidence>
<dbReference type="InterPro" id="IPR000953">
    <property type="entry name" value="Chromo/chromo_shadow_dom"/>
</dbReference>
<dbReference type="Pfam" id="PF05033">
    <property type="entry name" value="Pre-SET"/>
    <property type="match status" value="1"/>
</dbReference>
<evidence type="ECO:0000256" key="1">
    <source>
        <dbReference type="ARBA" id="ARBA00004123"/>
    </source>
</evidence>
<organism evidence="18 19">
    <name type="scientific">Aplysia californica</name>
    <name type="common">California sea hare</name>
    <dbReference type="NCBI Taxonomy" id="6500"/>
    <lineage>
        <taxon>Eukaryota</taxon>
        <taxon>Metazoa</taxon>
        <taxon>Spiralia</taxon>
        <taxon>Lophotrochozoa</taxon>
        <taxon>Mollusca</taxon>
        <taxon>Gastropoda</taxon>
        <taxon>Heterobranchia</taxon>
        <taxon>Euthyneura</taxon>
        <taxon>Tectipleura</taxon>
        <taxon>Aplysiida</taxon>
        <taxon>Aplysioidea</taxon>
        <taxon>Aplysiidae</taxon>
        <taxon>Aplysia</taxon>
    </lineage>
</organism>
<keyword evidence="7 12" id="KW-0479">Metal-binding</keyword>
<feature type="region of interest" description="Disordered" evidence="13">
    <location>
        <begin position="527"/>
        <end position="564"/>
    </location>
</feature>
<dbReference type="InterPro" id="IPR003616">
    <property type="entry name" value="Post-SET_dom"/>
</dbReference>
<dbReference type="CDD" id="cd00024">
    <property type="entry name" value="CD_CSD"/>
    <property type="match status" value="1"/>
</dbReference>
<feature type="compositionally biased region" description="Polar residues" evidence="13">
    <location>
        <begin position="552"/>
        <end position="564"/>
    </location>
</feature>
<dbReference type="Pfam" id="PF00856">
    <property type="entry name" value="SET"/>
    <property type="match status" value="1"/>
</dbReference>
<keyword evidence="10 12" id="KW-0539">Nucleus</keyword>
<dbReference type="PROSITE" id="PS50868">
    <property type="entry name" value="POST_SET"/>
    <property type="match status" value="1"/>
</dbReference>
<feature type="domain" description="SET" evidence="15">
    <location>
        <begin position="332"/>
        <end position="457"/>
    </location>
</feature>
<dbReference type="Proteomes" id="UP000694888">
    <property type="component" value="Unplaced"/>
</dbReference>
<keyword evidence="3" id="KW-0158">Chromosome</keyword>
<evidence type="ECO:0000259" key="17">
    <source>
        <dbReference type="PROSITE" id="PS50868"/>
    </source>
</evidence>
<feature type="domain" description="Post-SET" evidence="17">
    <location>
        <begin position="571"/>
        <end position="587"/>
    </location>
</feature>
<dbReference type="InterPro" id="IPR023779">
    <property type="entry name" value="Chromodomain_CS"/>
</dbReference>
<evidence type="ECO:0000313" key="18">
    <source>
        <dbReference type="Proteomes" id="UP000694888"/>
    </source>
</evidence>
<evidence type="ECO:0000313" key="19">
    <source>
        <dbReference type="RefSeq" id="XP_005106418.1"/>
    </source>
</evidence>
<dbReference type="Gene3D" id="2.40.50.40">
    <property type="match status" value="1"/>
</dbReference>
<evidence type="ECO:0000256" key="10">
    <source>
        <dbReference type="ARBA" id="ARBA00023242"/>
    </source>
</evidence>
<feature type="domain" description="Chromo" evidence="14">
    <location>
        <begin position="63"/>
        <end position="123"/>
    </location>
</feature>
<evidence type="ECO:0000256" key="2">
    <source>
        <dbReference type="ARBA" id="ARBA00004584"/>
    </source>
</evidence>
<dbReference type="InterPro" id="IPR001214">
    <property type="entry name" value="SET_dom"/>
</dbReference>
<sequence>MEVPCLIGLLDLQQLCTENGLKLSQETLQYVVYEMLKKLGPSQSQKLITKLVEDGVIEWDDDFEVEMILDHWFDKEENEMFYLIKWLGWSHEYNSWEPKKNLSCSALLEEFHIHNGLKPNRKRKLYQPFAKVEDPQARKSRLIEELFFKLTRANIMDKISLIDLVNHHSPVKKRAESTCLVTSGHRKKYVRRMADIGSKKGKTFKAKKAEVGKALKDWETYINSVAQELDPAPLYVENVVDLEGPPHNFIYINKRKHGEGVDIPQDPLIGCDCDDCHDCRKTCCPVNSGSQLAYRVSKRLKVPRGVPIFECNMRCKCGPDCVNRVAQKGRTFKVCIFRTPNGRGWGVKTLQKIKKGSFVMEYVGEVISNEEAERRGKEYDACGLTYLFDLDFHDAEGPYSVDAGVYGNAAHFINHSCDPNLEVHVVWINTLDPRFPHICLFAKRDIDRNEELSFDYLSGQIRNDTSFEERNETMMEVDGTMPDGSSAGAENMVKGIAEVAAAASPVGEKVFKEPLFLPGMDISLHLKDKPATQGDSQDKMFPKINDLPTPPASDTESVSGSTAGPMQTPRFQMLCLCGAKNCRNFLFF</sequence>
<name>A0ABM0K1B3_APLCA</name>
<gene>
    <name evidence="19" type="primary">LOC101850834</name>
</gene>
<dbReference type="InterPro" id="IPR046341">
    <property type="entry name" value="SET_dom_sf"/>
</dbReference>
<dbReference type="InterPro" id="IPR016197">
    <property type="entry name" value="Chromo-like_dom_sf"/>
</dbReference>
<dbReference type="Gene3D" id="2.170.270.10">
    <property type="entry name" value="SET domain"/>
    <property type="match status" value="1"/>
</dbReference>
<dbReference type="PROSITE" id="PS50867">
    <property type="entry name" value="PRE_SET"/>
    <property type="match status" value="1"/>
</dbReference>
<evidence type="ECO:0000256" key="6">
    <source>
        <dbReference type="ARBA" id="ARBA00022691"/>
    </source>
</evidence>
<dbReference type="PIRSF" id="PIRSF009343">
    <property type="entry name" value="SUV39_SET"/>
    <property type="match status" value="1"/>
</dbReference>
<dbReference type="SMART" id="SM00317">
    <property type="entry name" value="SET"/>
    <property type="match status" value="1"/>
</dbReference>
<dbReference type="InterPro" id="IPR011381">
    <property type="entry name" value="H3-K9_MeTrfase_SUV39H1/2-like"/>
</dbReference>
<proteinExistence type="inferred from homology"/>
<dbReference type="RefSeq" id="XP_005106418.1">
    <property type="nucleotide sequence ID" value="XM_005106361.3"/>
</dbReference>
<dbReference type="SMART" id="SM00468">
    <property type="entry name" value="PreSET"/>
    <property type="match status" value="1"/>
</dbReference>
<evidence type="ECO:0000256" key="12">
    <source>
        <dbReference type="PIRNR" id="PIRNR009343"/>
    </source>
</evidence>
<evidence type="ECO:0000256" key="9">
    <source>
        <dbReference type="ARBA" id="ARBA00022853"/>
    </source>
</evidence>
<dbReference type="CDD" id="cd10542">
    <property type="entry name" value="SET_SUV39H"/>
    <property type="match status" value="1"/>
</dbReference>
<dbReference type="InterPro" id="IPR050973">
    <property type="entry name" value="H3K9_Histone-Lys_N-MTase"/>
</dbReference>
<feature type="domain" description="Pre-SET" evidence="16">
    <location>
        <begin position="269"/>
        <end position="329"/>
    </location>
</feature>
<dbReference type="Pfam" id="PF00385">
    <property type="entry name" value="Chromo"/>
    <property type="match status" value="1"/>
</dbReference>
<dbReference type="PROSITE" id="PS50280">
    <property type="entry name" value="SET"/>
    <property type="match status" value="1"/>
</dbReference>
<dbReference type="GeneID" id="101850834"/>
<feature type="compositionally biased region" description="Basic and acidic residues" evidence="13">
    <location>
        <begin position="527"/>
        <end position="541"/>
    </location>
</feature>
<keyword evidence="8 12" id="KW-0862">Zinc</keyword>
<keyword evidence="18" id="KW-1185">Reference proteome</keyword>
<evidence type="ECO:0000256" key="4">
    <source>
        <dbReference type="ARBA" id="ARBA00022603"/>
    </source>
</evidence>
<evidence type="ECO:0000256" key="11">
    <source>
        <dbReference type="ARBA" id="ARBA00023328"/>
    </source>
</evidence>
<protein>
    <recommendedName>
        <fullName evidence="12">Histone-lysine N-methyltransferase</fullName>
        <ecNumber evidence="12">2.1.1.355</ecNumber>
    </recommendedName>
</protein>
<dbReference type="SUPFAM" id="SSF82199">
    <property type="entry name" value="SET domain"/>
    <property type="match status" value="1"/>
</dbReference>
<dbReference type="SUPFAM" id="SSF54160">
    <property type="entry name" value="Chromo domain-like"/>
    <property type="match status" value="1"/>
</dbReference>
<dbReference type="EC" id="2.1.1.355" evidence="12"/>
<dbReference type="SMART" id="SM00298">
    <property type="entry name" value="CHROMO"/>
    <property type="match status" value="1"/>
</dbReference>
<evidence type="ECO:0000259" key="14">
    <source>
        <dbReference type="PROSITE" id="PS50013"/>
    </source>
</evidence>
<keyword evidence="4 12" id="KW-0489">Methyltransferase</keyword>
<dbReference type="InterPro" id="IPR023780">
    <property type="entry name" value="Chromo_domain"/>
</dbReference>
<keyword evidence="6 12" id="KW-0949">S-adenosyl-L-methionine</keyword>
<dbReference type="PANTHER" id="PTHR46223:SF4">
    <property type="entry name" value="HISTONE-LYSINE N-METHYLTRANSFERASE-RELATED"/>
    <property type="match status" value="1"/>
</dbReference>
<comment type="catalytic activity">
    <reaction evidence="12">
        <text>L-lysyl(9)-[histone H3] + 3 S-adenosyl-L-methionine = N(6),N(6),N(6)-trimethyl-L-lysyl(9)-[histone H3] + 3 S-adenosyl-L-homocysteine + 3 H(+)</text>
        <dbReference type="Rhea" id="RHEA:60276"/>
        <dbReference type="Rhea" id="RHEA-COMP:15538"/>
        <dbReference type="Rhea" id="RHEA-COMP:15546"/>
        <dbReference type="ChEBI" id="CHEBI:15378"/>
        <dbReference type="ChEBI" id="CHEBI:29969"/>
        <dbReference type="ChEBI" id="CHEBI:57856"/>
        <dbReference type="ChEBI" id="CHEBI:59789"/>
        <dbReference type="ChEBI" id="CHEBI:61961"/>
        <dbReference type="EC" id="2.1.1.355"/>
    </reaction>
</comment>
<comment type="subcellular location">
    <subcellularLocation>
        <location evidence="2">Chromosome</location>
        <location evidence="2">Centromere</location>
    </subcellularLocation>
    <subcellularLocation>
        <location evidence="1 12">Nucleus</location>
    </subcellularLocation>
</comment>
<dbReference type="PROSITE" id="PS00598">
    <property type="entry name" value="CHROMO_1"/>
    <property type="match status" value="1"/>
</dbReference>
<accession>A0ABM0K1B3</accession>
<evidence type="ECO:0000259" key="16">
    <source>
        <dbReference type="PROSITE" id="PS50867"/>
    </source>
</evidence>
<evidence type="ECO:0000259" key="15">
    <source>
        <dbReference type="PROSITE" id="PS50280"/>
    </source>
</evidence>
<comment type="similarity">
    <text evidence="12">Belongs to the class V-like SAM-binding methyltransferase superfamily. Histone-lysine methyltransferase family. Suvar3-9 subfamily.</text>
</comment>